<dbReference type="Proteomes" id="UP000406256">
    <property type="component" value="Unassembled WGS sequence"/>
</dbReference>
<dbReference type="Gene3D" id="3.40.630.10">
    <property type="entry name" value="Zn peptidases"/>
    <property type="match status" value="1"/>
</dbReference>
<evidence type="ECO:0000313" key="1">
    <source>
        <dbReference type="EMBL" id="VVE51635.1"/>
    </source>
</evidence>
<evidence type="ECO:0000313" key="2">
    <source>
        <dbReference type="Proteomes" id="UP000406256"/>
    </source>
</evidence>
<name>A0A5E4YT94_9BURK</name>
<dbReference type="InterPro" id="IPR021259">
    <property type="entry name" value="DUF2817"/>
</dbReference>
<protein>
    <submittedName>
        <fullName evidence="1">Deacylase</fullName>
    </submittedName>
</protein>
<dbReference type="SUPFAM" id="SSF53187">
    <property type="entry name" value="Zn-dependent exopeptidases"/>
    <property type="match status" value="1"/>
</dbReference>
<dbReference type="Pfam" id="PF10994">
    <property type="entry name" value="DUF2817"/>
    <property type="match status" value="1"/>
</dbReference>
<reference evidence="1 2" key="1">
    <citation type="submission" date="2019-08" db="EMBL/GenBank/DDBJ databases">
        <authorList>
            <person name="Peeters C."/>
        </authorList>
    </citation>
    <scope>NUCLEOTIDE SEQUENCE [LARGE SCALE GENOMIC DNA]</scope>
    <source>
        <strain evidence="1 2">LMG 31108</strain>
    </source>
</reference>
<organism evidence="1 2">
    <name type="scientific">Pandoraea anhela</name>
    <dbReference type="NCBI Taxonomy" id="2508295"/>
    <lineage>
        <taxon>Bacteria</taxon>
        <taxon>Pseudomonadati</taxon>
        <taxon>Pseudomonadota</taxon>
        <taxon>Betaproteobacteria</taxon>
        <taxon>Burkholderiales</taxon>
        <taxon>Burkholderiaceae</taxon>
        <taxon>Pandoraea</taxon>
    </lineage>
</organism>
<accession>A0A5E4YT94</accession>
<sequence length="362" mass="39923">MSPSVFSETYAEAREKFLNAASEAGASIRSYQHPSETGPHGESLYLDAAFAGNMNARKVLVVGSGTHGIEGYSGSAAQTHWLNLHGHTLPADVAVLMLHAHNPWGFAHALRFTEENVDLNRNFVDFSAPLPENPQYERVHEAISLKCWDESSVDSMFEALDRIREDIGEQAFSDAFNGGQYTHADGIFYGGVREQWSNRAFRGALSEHLGNATEVAMIDFHTGIGPERGHVFLCFHESGSASYERARAYWGERAVNREGVTHKAIAKYQGLLVDAFVNSLPHAETTAVVVEFGTLPRRAMQRASMAARWLRTATADSRLRAGLMSSIREAFYPNAPDWREGVLRQSGEIVNQAVAGLRDGKR</sequence>
<keyword evidence="2" id="KW-1185">Reference proteome</keyword>
<gene>
    <name evidence="1" type="ORF">PAN31108_04739</name>
</gene>
<proteinExistence type="predicted"/>
<dbReference type="AlphaFoldDB" id="A0A5E4YT94"/>
<dbReference type="CDD" id="cd06233">
    <property type="entry name" value="M14-like"/>
    <property type="match status" value="1"/>
</dbReference>
<dbReference type="EMBL" id="CABPSB010000025">
    <property type="protein sequence ID" value="VVE51635.1"/>
    <property type="molecule type" value="Genomic_DNA"/>
</dbReference>